<keyword evidence="4" id="KW-1185">Reference proteome</keyword>
<accession>A0AAD3TNT7</accession>
<dbReference type="AlphaFoldDB" id="A0AAD3TNT7"/>
<dbReference type="InterPro" id="IPR036188">
    <property type="entry name" value="FAD/NAD-bd_sf"/>
</dbReference>
<dbReference type="PANTHER" id="PTHR13847:SF150">
    <property type="entry name" value="OXIDOREDUCTASE TDA3-RELATED"/>
    <property type="match status" value="1"/>
</dbReference>
<comment type="caution">
    <text evidence="3">The sequence shown here is derived from an EMBL/GenBank/DDBJ whole genome shotgun (WGS) entry which is preliminary data.</text>
</comment>
<dbReference type="Proteomes" id="UP001222932">
    <property type="component" value="Unassembled WGS sequence"/>
</dbReference>
<proteinExistence type="predicted"/>
<dbReference type="EMBL" id="BTCM01000001">
    <property type="protein sequence ID" value="GMK54283.1"/>
    <property type="molecule type" value="Genomic_DNA"/>
</dbReference>
<reference evidence="3" key="1">
    <citation type="journal article" date="2023" name="BMC Genomics">
        <title>Chromosome-level genome assemblies of Cutaneotrichosporon spp. (Trichosporonales, Basidiomycota) reveal imbalanced evolution between nucleotide sequences and chromosome synteny.</title>
        <authorList>
            <person name="Kobayashi Y."/>
            <person name="Kayamori A."/>
            <person name="Aoki K."/>
            <person name="Shiwa Y."/>
            <person name="Matsutani M."/>
            <person name="Fujita N."/>
            <person name="Sugita T."/>
            <person name="Iwasaki W."/>
            <person name="Tanaka N."/>
            <person name="Takashima M."/>
        </authorList>
    </citation>
    <scope>NUCLEOTIDE SEQUENCE</scope>
    <source>
        <strain evidence="3">HIS016</strain>
    </source>
</reference>
<evidence type="ECO:0000313" key="3">
    <source>
        <dbReference type="EMBL" id="GMK54283.1"/>
    </source>
</evidence>
<dbReference type="InterPro" id="IPR006076">
    <property type="entry name" value="FAD-dep_OxRdtase"/>
</dbReference>
<reference evidence="3" key="2">
    <citation type="submission" date="2023-06" db="EMBL/GenBank/DDBJ databases">
        <authorList>
            <person name="Kobayashi Y."/>
            <person name="Kayamori A."/>
            <person name="Aoki K."/>
            <person name="Shiwa Y."/>
            <person name="Fujita N."/>
            <person name="Sugita T."/>
            <person name="Iwasaki W."/>
            <person name="Tanaka N."/>
            <person name="Takashima M."/>
        </authorList>
    </citation>
    <scope>NUCLEOTIDE SEQUENCE</scope>
    <source>
        <strain evidence="3">HIS016</strain>
    </source>
</reference>
<evidence type="ECO:0000256" key="1">
    <source>
        <dbReference type="SAM" id="Phobius"/>
    </source>
</evidence>
<protein>
    <recommendedName>
        <fullName evidence="2">FAD dependent oxidoreductase domain-containing protein</fullName>
    </recommendedName>
</protein>
<feature type="transmembrane region" description="Helical" evidence="1">
    <location>
        <begin position="7"/>
        <end position="25"/>
    </location>
</feature>
<gene>
    <name evidence="3" type="ORF">CspeluHIS016_0108690</name>
</gene>
<evidence type="ECO:0000313" key="4">
    <source>
        <dbReference type="Proteomes" id="UP001222932"/>
    </source>
</evidence>
<dbReference type="Gene3D" id="3.50.50.60">
    <property type="entry name" value="FAD/NAD(P)-binding domain"/>
    <property type="match status" value="1"/>
</dbReference>
<sequence length="426" mass="44930">MSSSRPHVVIIGGGIIGLCTAYYLLTGPEPPRVTIVENTHIAAASSSKAAGFVGGNKGWHAPANVELAKLSFDAITDLAAKLDGASSFGWRLITTTGVKVGNQDKMSGYRTLPVADAVDATSGIGGWANGEKVVLINEDTGVMLPGAFCARIWAECTAKGLATLIATPTGRVGKTLNTTEGALQFDKLLLAAGPWTADVCETLGLSRVPISSLPGHHIQIKPALPEGMHVLPDESLFCGIGAGDANILESIASDIPDYEEGSWERTQGWSRTVEFFPRADGNVYAAGENGIPKTIGDRAADARLNRLPPTAARCRAHVDDELVARLVRAAKAVSPALDIEKGAKLVEADLCYRPVTPDKCPIIGEWAEDIFVSSGHGPWGITLSAGSGIVMAELLRADLAHRKPQLSADISLLQPHRFEPKRAAKL</sequence>
<dbReference type="Pfam" id="PF01266">
    <property type="entry name" value="DAO"/>
    <property type="match status" value="1"/>
</dbReference>
<name>A0AAD3TNT7_9TREE</name>
<dbReference type="PANTHER" id="PTHR13847">
    <property type="entry name" value="SARCOSINE DEHYDROGENASE-RELATED"/>
    <property type="match status" value="1"/>
</dbReference>
<organism evidence="3 4">
    <name type="scientific">Cutaneotrichosporon spelunceum</name>
    <dbReference type="NCBI Taxonomy" id="1672016"/>
    <lineage>
        <taxon>Eukaryota</taxon>
        <taxon>Fungi</taxon>
        <taxon>Dikarya</taxon>
        <taxon>Basidiomycota</taxon>
        <taxon>Agaricomycotina</taxon>
        <taxon>Tremellomycetes</taxon>
        <taxon>Trichosporonales</taxon>
        <taxon>Trichosporonaceae</taxon>
        <taxon>Cutaneotrichosporon</taxon>
    </lineage>
</organism>
<dbReference type="SUPFAM" id="SSF51971">
    <property type="entry name" value="Nucleotide-binding domain"/>
    <property type="match status" value="1"/>
</dbReference>
<evidence type="ECO:0000259" key="2">
    <source>
        <dbReference type="Pfam" id="PF01266"/>
    </source>
</evidence>
<dbReference type="GO" id="GO:0005737">
    <property type="term" value="C:cytoplasm"/>
    <property type="evidence" value="ECO:0007669"/>
    <property type="project" value="TreeGrafter"/>
</dbReference>
<keyword evidence="1" id="KW-0472">Membrane</keyword>
<keyword evidence="1" id="KW-1133">Transmembrane helix</keyword>
<feature type="domain" description="FAD dependent oxidoreductase" evidence="2">
    <location>
        <begin position="7"/>
        <end position="394"/>
    </location>
</feature>
<keyword evidence="1" id="KW-0812">Transmembrane</keyword>
<dbReference type="Gene3D" id="3.30.9.10">
    <property type="entry name" value="D-Amino Acid Oxidase, subunit A, domain 2"/>
    <property type="match status" value="1"/>
</dbReference>